<gene>
    <name evidence="2" type="ORF">CRN84_15390</name>
    <name evidence="3" type="ORF">NCTC12282_04332</name>
</gene>
<reference evidence="3 5" key="3">
    <citation type="submission" date="2019-03" db="EMBL/GenBank/DDBJ databases">
        <authorList>
            <consortium name="Pathogen Informatics"/>
        </authorList>
    </citation>
    <scope>NUCLEOTIDE SEQUENCE [LARGE SCALE GENOMIC DNA]</scope>
    <source>
        <strain evidence="3 5">NCTC12282</strain>
    </source>
</reference>
<evidence type="ECO:0000256" key="1">
    <source>
        <dbReference type="SAM" id="Phobius"/>
    </source>
</evidence>
<reference evidence="4" key="1">
    <citation type="submission" date="2017-09" db="EMBL/GenBank/DDBJ databases">
        <title>FDA dAtabase for Regulatory Grade micrObial Sequences (FDA-ARGOS): Supporting development and validation of Infectious Disease Dx tests.</title>
        <authorList>
            <person name="Minogue T."/>
            <person name="Wolcott M."/>
            <person name="Wasieloski L."/>
            <person name="Aguilar W."/>
            <person name="Moore D."/>
            <person name="Tallon L."/>
            <person name="Sadzewicz L."/>
            <person name="Ott S."/>
            <person name="Zhao X."/>
            <person name="Nagaraj S."/>
            <person name="Vavikolanu K."/>
            <person name="Aluvathingal J."/>
            <person name="Nadendla S."/>
            <person name="Sichtig H."/>
        </authorList>
    </citation>
    <scope>NUCLEOTIDE SEQUENCE [LARGE SCALE GENOMIC DNA]</scope>
    <source>
        <strain evidence="4">FDAARGOS_387</strain>
    </source>
</reference>
<feature type="transmembrane region" description="Helical" evidence="1">
    <location>
        <begin position="7"/>
        <end position="26"/>
    </location>
</feature>
<accession>A0A2C6DPK3</accession>
<organism evidence="2 4">
    <name type="scientific">Budvicia aquatica</name>
    <dbReference type="NCBI Taxonomy" id="82979"/>
    <lineage>
        <taxon>Bacteria</taxon>
        <taxon>Pseudomonadati</taxon>
        <taxon>Pseudomonadota</taxon>
        <taxon>Gammaproteobacteria</taxon>
        <taxon>Enterobacterales</taxon>
        <taxon>Budviciaceae</taxon>
        <taxon>Budvicia</taxon>
    </lineage>
</organism>
<reference evidence="2" key="2">
    <citation type="submission" date="2017-09" db="EMBL/GenBank/DDBJ databases">
        <title>FDA dAtabase for Regulatory Grade micrObial Sequences (FDA-ARGOS): Supporting development and validation of Infectious Disease Dx tests.</title>
        <authorList>
            <person name="Minogue T."/>
            <person name="Wolcott M."/>
            <person name="Wasieloski L."/>
            <person name="Aguilar W."/>
            <person name="Moore D."/>
            <person name="Tallon L.J."/>
            <person name="Sadzewicz L."/>
            <person name="Ott S."/>
            <person name="Zhao X."/>
            <person name="Nagaraj S."/>
            <person name="Vavikolanu K."/>
            <person name="Aluvathingal J."/>
            <person name="Nadendla S."/>
            <person name="Sichtig H."/>
        </authorList>
    </citation>
    <scope>NUCLEOTIDE SEQUENCE</scope>
    <source>
        <strain evidence="2">FDAARGOS_387</strain>
    </source>
</reference>
<keyword evidence="1" id="KW-1133">Transmembrane helix</keyword>
<keyword evidence="1" id="KW-0472">Membrane</keyword>
<keyword evidence="1" id="KW-0812">Transmembrane</keyword>
<proteinExistence type="predicted"/>
<name>A0A2C6DPK3_9GAMM</name>
<dbReference type="Proteomes" id="UP000373449">
    <property type="component" value="Unassembled WGS sequence"/>
</dbReference>
<evidence type="ECO:0000313" key="3">
    <source>
        <dbReference type="EMBL" id="VFS50094.1"/>
    </source>
</evidence>
<dbReference type="RefSeq" id="WP_029092826.1">
    <property type="nucleotide sequence ID" value="NZ_BRLG01000001.1"/>
</dbReference>
<dbReference type="STRING" id="1111728.GCA_000427805_00185"/>
<evidence type="ECO:0000313" key="5">
    <source>
        <dbReference type="Proteomes" id="UP000373449"/>
    </source>
</evidence>
<keyword evidence="4" id="KW-1185">Reference proteome</keyword>
<dbReference type="EMBL" id="CAADJA010000002">
    <property type="protein sequence ID" value="VFS50094.1"/>
    <property type="molecule type" value="Genomic_DNA"/>
</dbReference>
<protein>
    <submittedName>
        <fullName evidence="2">Uncharacterized protein</fullName>
    </submittedName>
</protein>
<sequence>MKNNIAKLYILTLVIFALAIAGYYSYVKHQEDDFSCESRFYIQNEDNLLEMDVQYNFNSGKGDVESSGYFIPNGGEPKPIKINVKFSYHKEGNDYLLTSNTTHPNYNDILMLKNALPDFFLTRNRGLNVHIYPQGQAGFVFSGDKVPYFLCLRN</sequence>
<evidence type="ECO:0000313" key="4">
    <source>
        <dbReference type="Proteomes" id="UP000224974"/>
    </source>
</evidence>
<dbReference type="OrthoDB" id="6504444at2"/>
<dbReference type="EMBL" id="PDDX01000001">
    <property type="protein sequence ID" value="PHI30623.1"/>
    <property type="molecule type" value="Genomic_DNA"/>
</dbReference>
<evidence type="ECO:0000313" key="2">
    <source>
        <dbReference type="EMBL" id="PHI30623.1"/>
    </source>
</evidence>
<dbReference type="AlphaFoldDB" id="A0A2C6DPK3"/>
<dbReference type="Proteomes" id="UP000224974">
    <property type="component" value="Unassembled WGS sequence"/>
</dbReference>